<dbReference type="Proteomes" id="UP000598820">
    <property type="component" value="Unassembled WGS sequence"/>
</dbReference>
<sequence length="168" mass="19394">MADYQAKSTNALSFVLTQDDKLIGKLSYRSWFKFNALLELANNSVYQVEPKGFWGTTIELKEASKVLLKFNMNWHGEIVVQTYFNGLEKGYLFKHQGVFKESFTLVDPEGIELLVMKPHLKWNLMNYEYQLTTSDSFESFPNKEIILLASLHCANYYMSMMSAMVVTA</sequence>
<protein>
    <submittedName>
        <fullName evidence="1">Uncharacterized protein</fullName>
    </submittedName>
</protein>
<dbReference type="RefSeq" id="WP_190887008.1">
    <property type="nucleotide sequence ID" value="NZ_JACWZY010000007.1"/>
</dbReference>
<name>A0A926XW78_9BACT</name>
<gene>
    <name evidence="1" type="ORF">IC229_10950</name>
</gene>
<dbReference type="EMBL" id="JACWZY010000007">
    <property type="protein sequence ID" value="MBD2701155.1"/>
    <property type="molecule type" value="Genomic_DNA"/>
</dbReference>
<keyword evidence="2" id="KW-1185">Reference proteome</keyword>
<dbReference type="AlphaFoldDB" id="A0A926XW78"/>
<organism evidence="1 2">
    <name type="scientific">Spirosoma profusum</name>
    <dbReference type="NCBI Taxonomy" id="2771354"/>
    <lineage>
        <taxon>Bacteria</taxon>
        <taxon>Pseudomonadati</taxon>
        <taxon>Bacteroidota</taxon>
        <taxon>Cytophagia</taxon>
        <taxon>Cytophagales</taxon>
        <taxon>Cytophagaceae</taxon>
        <taxon>Spirosoma</taxon>
    </lineage>
</organism>
<reference evidence="1" key="1">
    <citation type="submission" date="2020-09" db="EMBL/GenBank/DDBJ databases">
        <authorList>
            <person name="Kim M.K."/>
        </authorList>
    </citation>
    <scope>NUCLEOTIDE SEQUENCE</scope>
    <source>
        <strain evidence="1">BT702</strain>
    </source>
</reference>
<proteinExistence type="predicted"/>
<evidence type="ECO:0000313" key="2">
    <source>
        <dbReference type="Proteomes" id="UP000598820"/>
    </source>
</evidence>
<comment type="caution">
    <text evidence="1">The sequence shown here is derived from an EMBL/GenBank/DDBJ whole genome shotgun (WGS) entry which is preliminary data.</text>
</comment>
<accession>A0A926XW78</accession>
<evidence type="ECO:0000313" key="1">
    <source>
        <dbReference type="EMBL" id="MBD2701155.1"/>
    </source>
</evidence>